<evidence type="ECO:0000256" key="6">
    <source>
        <dbReference type="ARBA" id="ARBA00022989"/>
    </source>
</evidence>
<dbReference type="Pfam" id="PF13231">
    <property type="entry name" value="PMT_2"/>
    <property type="match status" value="1"/>
</dbReference>
<reference evidence="10 11" key="1">
    <citation type="journal article" date="2016" name="Nat. Commun.">
        <title>Thousands of microbial genomes shed light on interconnected biogeochemical processes in an aquifer system.</title>
        <authorList>
            <person name="Anantharaman K."/>
            <person name="Brown C.T."/>
            <person name="Hug L.A."/>
            <person name="Sharon I."/>
            <person name="Castelle C.J."/>
            <person name="Probst A.J."/>
            <person name="Thomas B.C."/>
            <person name="Singh A."/>
            <person name="Wilkins M.J."/>
            <person name="Karaoz U."/>
            <person name="Brodie E.L."/>
            <person name="Williams K.H."/>
            <person name="Hubbard S.S."/>
            <person name="Banfield J.F."/>
        </authorList>
    </citation>
    <scope>NUCLEOTIDE SEQUENCE [LARGE SCALE GENOMIC DNA]</scope>
</reference>
<keyword evidence="4" id="KW-0808">Transferase</keyword>
<feature type="transmembrane region" description="Helical" evidence="8">
    <location>
        <begin position="189"/>
        <end position="214"/>
    </location>
</feature>
<feature type="transmembrane region" description="Helical" evidence="8">
    <location>
        <begin position="226"/>
        <end position="247"/>
    </location>
</feature>
<evidence type="ECO:0000256" key="5">
    <source>
        <dbReference type="ARBA" id="ARBA00022692"/>
    </source>
</evidence>
<feature type="transmembrane region" description="Helical" evidence="8">
    <location>
        <begin position="352"/>
        <end position="371"/>
    </location>
</feature>
<dbReference type="GO" id="GO:0016763">
    <property type="term" value="F:pentosyltransferase activity"/>
    <property type="evidence" value="ECO:0007669"/>
    <property type="project" value="TreeGrafter"/>
</dbReference>
<feature type="transmembrane region" description="Helical" evidence="8">
    <location>
        <begin position="327"/>
        <end position="346"/>
    </location>
</feature>
<keyword evidence="7 8" id="KW-0472">Membrane</keyword>
<evidence type="ECO:0000256" key="4">
    <source>
        <dbReference type="ARBA" id="ARBA00022679"/>
    </source>
</evidence>
<name>A0A1G1ZIM6_9BACT</name>
<feature type="transmembrane region" description="Helical" evidence="8">
    <location>
        <begin position="108"/>
        <end position="128"/>
    </location>
</feature>
<dbReference type="STRING" id="1798404.A3B92_00640"/>
<evidence type="ECO:0000313" key="10">
    <source>
        <dbReference type="EMBL" id="OGY64279.1"/>
    </source>
</evidence>
<comment type="subcellular location">
    <subcellularLocation>
        <location evidence="1">Cell membrane</location>
        <topology evidence="1">Multi-pass membrane protein</topology>
    </subcellularLocation>
</comment>
<feature type="transmembrane region" description="Helical" evidence="8">
    <location>
        <begin position="378"/>
        <end position="400"/>
    </location>
</feature>
<feature type="transmembrane region" description="Helical" evidence="8">
    <location>
        <begin position="160"/>
        <end position="177"/>
    </location>
</feature>
<evidence type="ECO:0000256" key="3">
    <source>
        <dbReference type="ARBA" id="ARBA00022676"/>
    </source>
</evidence>
<dbReference type="AlphaFoldDB" id="A0A1G1ZIM6"/>
<accession>A0A1G1ZIM6</accession>
<evidence type="ECO:0000256" key="1">
    <source>
        <dbReference type="ARBA" id="ARBA00004651"/>
    </source>
</evidence>
<dbReference type="Proteomes" id="UP000177960">
    <property type="component" value="Unassembled WGS sequence"/>
</dbReference>
<protein>
    <recommendedName>
        <fullName evidence="9">Glycosyltransferase RgtA/B/C/D-like domain-containing protein</fullName>
    </recommendedName>
</protein>
<keyword evidence="6 8" id="KW-1133">Transmembrane helix</keyword>
<gene>
    <name evidence="10" type="ORF">A3B92_00640</name>
</gene>
<feature type="transmembrane region" description="Helical" evidence="8">
    <location>
        <begin position="289"/>
        <end position="315"/>
    </location>
</feature>
<dbReference type="InterPro" id="IPR038731">
    <property type="entry name" value="RgtA/B/C-like"/>
</dbReference>
<keyword evidence="2" id="KW-1003">Cell membrane</keyword>
<dbReference type="PANTHER" id="PTHR33908:SF11">
    <property type="entry name" value="MEMBRANE PROTEIN"/>
    <property type="match status" value="1"/>
</dbReference>
<evidence type="ECO:0000313" key="11">
    <source>
        <dbReference type="Proteomes" id="UP000177960"/>
    </source>
</evidence>
<evidence type="ECO:0000256" key="2">
    <source>
        <dbReference type="ARBA" id="ARBA00022475"/>
    </source>
</evidence>
<proteinExistence type="predicted"/>
<evidence type="ECO:0000256" key="7">
    <source>
        <dbReference type="ARBA" id="ARBA00023136"/>
    </source>
</evidence>
<dbReference type="GO" id="GO:0009103">
    <property type="term" value="P:lipopolysaccharide biosynthetic process"/>
    <property type="evidence" value="ECO:0007669"/>
    <property type="project" value="UniProtKB-ARBA"/>
</dbReference>
<organism evidence="10 11">
    <name type="scientific">Candidatus Harrisonbacteria bacterium RIFCSPHIGHO2_02_FULL_42_16</name>
    <dbReference type="NCBI Taxonomy" id="1798404"/>
    <lineage>
        <taxon>Bacteria</taxon>
        <taxon>Candidatus Harrisoniibacteriota</taxon>
    </lineage>
</organism>
<evidence type="ECO:0000259" key="9">
    <source>
        <dbReference type="Pfam" id="PF13231"/>
    </source>
</evidence>
<evidence type="ECO:0000256" key="8">
    <source>
        <dbReference type="SAM" id="Phobius"/>
    </source>
</evidence>
<feature type="domain" description="Glycosyltransferase RgtA/B/C/D-like" evidence="9">
    <location>
        <begin position="87"/>
        <end position="244"/>
    </location>
</feature>
<sequence>MEVGLPLFGYKITEKQLLIAILLLGALLRFWGLGSAEIFHDEGFYAFRSIGYFDYIQNDAQTTPVQWPAVSLPNGSLPFWTSLSFHDHPPLFFLIQHLFFSIFGDSLLVARLLSFLAGIGAIYLAYLIGKKLSKNELVGILAAALLSVNHIHIWISRSSIFESLLTFLIFLNIYYFLSFLENLERWKMFGITLGLAFLTKYTGFFLVPVYFFYLLIYRREIFKSRYLYASLLITLLLFTPVIIYNFYLYQVTGHFDLQFSYLFRQATPEWQASLGKIQEPFSNMVENLLAMYSIPFLLVVLSGMAYSCIILFRDFRVNPRIDQRKSAILFGWLTFLFITLILIPVGSAFRFIALYLFPFMFFSVTAILFLSGKFPKKIFFPALAVFLAYELYFSIGGIFLEFPNFGVARLDRYLEAEIDGKRPLRLPESPNPHLDAVIKKYGRPLPTVDESLVIVYDENIALSSKLWLFTRRLYYRGILTVTAGQFKTLLQNQGMEAFNNSRIYFVKATENTSLNPNFTTKDAEELEYFLRTQLNLNPAEKIYGYNNLLMFTIYEFKL</sequence>
<keyword evidence="5 8" id="KW-0812">Transmembrane</keyword>
<dbReference type="InterPro" id="IPR050297">
    <property type="entry name" value="LipidA_mod_glycosyltrf_83"/>
</dbReference>
<dbReference type="GO" id="GO:0005886">
    <property type="term" value="C:plasma membrane"/>
    <property type="evidence" value="ECO:0007669"/>
    <property type="project" value="UniProtKB-SubCell"/>
</dbReference>
<keyword evidence="3" id="KW-0328">Glycosyltransferase</keyword>
<dbReference type="EMBL" id="MHJG01000005">
    <property type="protein sequence ID" value="OGY64279.1"/>
    <property type="molecule type" value="Genomic_DNA"/>
</dbReference>
<dbReference type="PANTHER" id="PTHR33908">
    <property type="entry name" value="MANNOSYLTRANSFERASE YKCB-RELATED"/>
    <property type="match status" value="1"/>
</dbReference>
<comment type="caution">
    <text evidence="10">The sequence shown here is derived from an EMBL/GenBank/DDBJ whole genome shotgun (WGS) entry which is preliminary data.</text>
</comment>